<dbReference type="GO" id="GO:0004540">
    <property type="term" value="F:RNA nuclease activity"/>
    <property type="evidence" value="ECO:0007669"/>
    <property type="project" value="InterPro"/>
</dbReference>
<evidence type="ECO:0000259" key="1">
    <source>
        <dbReference type="Pfam" id="PF01936"/>
    </source>
</evidence>
<dbReference type="InterPro" id="IPR021139">
    <property type="entry name" value="NYN"/>
</dbReference>
<dbReference type="InterPro" id="IPR024768">
    <property type="entry name" value="Marf1"/>
</dbReference>
<gene>
    <name evidence="2" type="ordered locus">AALP_Aa3g364400</name>
</gene>
<evidence type="ECO:0000313" key="3">
    <source>
        <dbReference type="Proteomes" id="UP000029120"/>
    </source>
</evidence>
<dbReference type="PANTHER" id="PTHR14379:SF3">
    <property type="entry name" value="MEIOSIS REGULATOR AND MRNA STABILITY FACTOR 1"/>
    <property type="match status" value="1"/>
</dbReference>
<dbReference type="GO" id="GO:0005777">
    <property type="term" value="C:peroxisome"/>
    <property type="evidence" value="ECO:0007669"/>
    <property type="project" value="InterPro"/>
</dbReference>
<dbReference type="Proteomes" id="UP000029120">
    <property type="component" value="Chromosome 3"/>
</dbReference>
<keyword evidence="3" id="KW-1185">Reference proteome</keyword>
<reference evidence="3" key="1">
    <citation type="journal article" date="2015" name="Nat. Plants">
        <title>Genome expansion of Arabis alpina linked with retrotransposition and reduced symmetric DNA methylation.</title>
        <authorList>
            <person name="Willing E.M."/>
            <person name="Rawat V."/>
            <person name="Mandakova T."/>
            <person name="Maumus F."/>
            <person name="James G.V."/>
            <person name="Nordstroem K.J."/>
            <person name="Becker C."/>
            <person name="Warthmann N."/>
            <person name="Chica C."/>
            <person name="Szarzynska B."/>
            <person name="Zytnicki M."/>
            <person name="Albani M.C."/>
            <person name="Kiefer C."/>
            <person name="Bergonzi S."/>
            <person name="Castaings L."/>
            <person name="Mateos J.L."/>
            <person name="Berns M.C."/>
            <person name="Bujdoso N."/>
            <person name="Piofczyk T."/>
            <person name="de Lorenzo L."/>
            <person name="Barrero-Sicilia C."/>
            <person name="Mateos I."/>
            <person name="Piednoel M."/>
            <person name="Hagmann J."/>
            <person name="Chen-Min-Tao R."/>
            <person name="Iglesias-Fernandez R."/>
            <person name="Schuster S.C."/>
            <person name="Alonso-Blanco C."/>
            <person name="Roudier F."/>
            <person name="Carbonero P."/>
            <person name="Paz-Ares J."/>
            <person name="Davis S.J."/>
            <person name="Pecinka A."/>
            <person name="Quesneville H."/>
            <person name="Colot V."/>
            <person name="Lysak M.A."/>
            <person name="Weigel D."/>
            <person name="Coupland G."/>
            <person name="Schneeberger K."/>
        </authorList>
    </citation>
    <scope>NUCLEOTIDE SEQUENCE [LARGE SCALE GENOMIC DNA]</scope>
    <source>
        <strain evidence="3">cv. Pajares</strain>
    </source>
</reference>
<dbReference type="GO" id="GO:0010468">
    <property type="term" value="P:regulation of gene expression"/>
    <property type="evidence" value="ECO:0007669"/>
    <property type="project" value="InterPro"/>
</dbReference>
<dbReference type="EMBL" id="CM002871">
    <property type="protein sequence ID" value="KFK40365.1"/>
    <property type="molecule type" value="Genomic_DNA"/>
</dbReference>
<dbReference type="PANTHER" id="PTHR14379">
    <property type="entry name" value="LIMKAIN B LKAP"/>
    <property type="match status" value="1"/>
</dbReference>
<proteinExistence type="predicted"/>
<sequence length="162" mass="18204">MTGESNKAKTGVFWNIDHCPIPGGFSPGEIKEFIKVSLKKEGYLGDVSIWAYSDKTSVVDELEKDYYDHGSIILRKLVEGVSKVNSMIMDILLFCLDNAAPSNIYVISKDIEEDTVLFDILQSLESEDYCILVAQPSEEFLSEALLPIVSFHWCWPGESDLE</sequence>
<dbReference type="Pfam" id="PF01936">
    <property type="entry name" value="NYN"/>
    <property type="match status" value="1"/>
</dbReference>
<dbReference type="OMA" id="LESEDYC"/>
<name>A0A087HE13_ARAAL</name>
<dbReference type="OrthoDB" id="1090956at2759"/>
<feature type="domain" description="NYN" evidence="1">
    <location>
        <begin position="9"/>
        <end position="132"/>
    </location>
</feature>
<accession>A0A087HE13</accession>
<dbReference type="Gramene" id="KFK40365">
    <property type="protein sequence ID" value="KFK40365"/>
    <property type="gene ID" value="AALP_AA3G364400"/>
</dbReference>
<evidence type="ECO:0000313" key="2">
    <source>
        <dbReference type="EMBL" id="KFK40365.1"/>
    </source>
</evidence>
<protein>
    <recommendedName>
        <fullName evidence="1">NYN domain-containing protein</fullName>
    </recommendedName>
</protein>
<organism evidence="2 3">
    <name type="scientific">Arabis alpina</name>
    <name type="common">Alpine rock-cress</name>
    <dbReference type="NCBI Taxonomy" id="50452"/>
    <lineage>
        <taxon>Eukaryota</taxon>
        <taxon>Viridiplantae</taxon>
        <taxon>Streptophyta</taxon>
        <taxon>Embryophyta</taxon>
        <taxon>Tracheophyta</taxon>
        <taxon>Spermatophyta</taxon>
        <taxon>Magnoliopsida</taxon>
        <taxon>eudicotyledons</taxon>
        <taxon>Gunneridae</taxon>
        <taxon>Pentapetalae</taxon>
        <taxon>rosids</taxon>
        <taxon>malvids</taxon>
        <taxon>Brassicales</taxon>
        <taxon>Brassicaceae</taxon>
        <taxon>Arabideae</taxon>
        <taxon>Arabis</taxon>
    </lineage>
</organism>
<dbReference type="AlphaFoldDB" id="A0A087HE13"/>
<dbReference type="CDD" id="cd10910">
    <property type="entry name" value="PIN_limkain_b1_N_like"/>
    <property type="match status" value="1"/>
</dbReference>